<organism evidence="2 3">
    <name type="scientific">Lithohypha guttulata</name>
    <dbReference type="NCBI Taxonomy" id="1690604"/>
    <lineage>
        <taxon>Eukaryota</taxon>
        <taxon>Fungi</taxon>
        <taxon>Dikarya</taxon>
        <taxon>Ascomycota</taxon>
        <taxon>Pezizomycotina</taxon>
        <taxon>Eurotiomycetes</taxon>
        <taxon>Chaetothyriomycetidae</taxon>
        <taxon>Chaetothyriales</taxon>
        <taxon>Trichomeriaceae</taxon>
        <taxon>Lithohypha</taxon>
    </lineage>
</organism>
<feature type="compositionally biased region" description="Polar residues" evidence="1">
    <location>
        <begin position="281"/>
        <end position="293"/>
    </location>
</feature>
<name>A0AAN7SYL3_9EURO</name>
<sequence>MADSSTIKTSDLRLLIVAPLSTVRSTDDEPRMTHPTAPYDTTALFSIFLEGLTGVAPSQDLTSFAGYTTHEPLTIRNKYYSSRLTLWCDELPQVGFARDIGPDLAEWSNNMLSDEAREVRDVIGGVIVILPYSQGSFSAHKTEEGELRMYERYLTCVNSLRDTIEDESGRNLATVIVVQDMTTTSEKGRQVHQYQSDPEPFAQSLEDTCLIENDIFGWEVIPWRPLTKPPNTAPFSTDPVTEPTASLNDFGEKTGMSRVHEVLEQTNWAVSAHPEFDYEHASTNNSDDFSQPSCKPRIDPSCKDGVSTQSDEFQREIMGLHFALEKQSNLRIGEEAESDEEIQVDQMVTLMNRAAEIRDAGNHLSKQERERYAKTEVQKLMQELSLW</sequence>
<dbReference type="Gene3D" id="3.40.50.11960">
    <property type="match status" value="1"/>
</dbReference>
<evidence type="ECO:0000313" key="2">
    <source>
        <dbReference type="EMBL" id="KAK5085146.1"/>
    </source>
</evidence>
<reference evidence="2 3" key="1">
    <citation type="submission" date="2023-08" db="EMBL/GenBank/DDBJ databases">
        <title>Black Yeasts Isolated from many extreme environments.</title>
        <authorList>
            <person name="Coleine C."/>
            <person name="Stajich J.E."/>
            <person name="Selbmann L."/>
        </authorList>
    </citation>
    <scope>NUCLEOTIDE SEQUENCE [LARGE SCALE GENOMIC DNA]</scope>
    <source>
        <strain evidence="2 3">CCFEE 5910</strain>
    </source>
</reference>
<dbReference type="InterPro" id="IPR034627">
    <property type="entry name" value="Irc6"/>
</dbReference>
<evidence type="ECO:0000256" key="1">
    <source>
        <dbReference type="SAM" id="MobiDB-lite"/>
    </source>
</evidence>
<dbReference type="PANTHER" id="PTHR28043:SF1">
    <property type="entry name" value="INCREASED RECOMBINATION CENTERS PROTEIN 6"/>
    <property type="match status" value="1"/>
</dbReference>
<feature type="region of interest" description="Disordered" evidence="1">
    <location>
        <begin position="281"/>
        <end position="307"/>
    </location>
</feature>
<protein>
    <submittedName>
        <fullName evidence="2">Uncharacterized protein</fullName>
    </submittedName>
</protein>
<dbReference type="GO" id="GO:0016192">
    <property type="term" value="P:vesicle-mediated transport"/>
    <property type="evidence" value="ECO:0007669"/>
    <property type="project" value="InterPro"/>
</dbReference>
<accession>A0AAN7SYL3</accession>
<evidence type="ECO:0000313" key="3">
    <source>
        <dbReference type="Proteomes" id="UP001309876"/>
    </source>
</evidence>
<dbReference type="AlphaFoldDB" id="A0AAN7SYL3"/>
<gene>
    <name evidence="2" type="ORF">LTR05_004425</name>
</gene>
<dbReference type="PANTHER" id="PTHR28043">
    <property type="entry name" value="INCREASED RECOMBINATION CENTERS PROTEIN 6"/>
    <property type="match status" value="1"/>
</dbReference>
<keyword evidence="3" id="KW-1185">Reference proteome</keyword>
<dbReference type="Proteomes" id="UP001309876">
    <property type="component" value="Unassembled WGS sequence"/>
</dbReference>
<comment type="caution">
    <text evidence="2">The sequence shown here is derived from an EMBL/GenBank/DDBJ whole genome shotgun (WGS) entry which is preliminary data.</text>
</comment>
<dbReference type="Pfam" id="PF10199">
    <property type="entry name" value="Adaptin_binding"/>
    <property type="match status" value="1"/>
</dbReference>
<proteinExistence type="predicted"/>
<dbReference type="GO" id="GO:0030674">
    <property type="term" value="F:protein-macromolecule adaptor activity"/>
    <property type="evidence" value="ECO:0007669"/>
    <property type="project" value="TreeGrafter"/>
</dbReference>
<dbReference type="EMBL" id="JAVRRJ010000004">
    <property type="protein sequence ID" value="KAK5085146.1"/>
    <property type="molecule type" value="Genomic_DNA"/>
</dbReference>